<dbReference type="InterPro" id="IPR027409">
    <property type="entry name" value="GroEL-like_apical_dom_sf"/>
</dbReference>
<sequence length="242" mass="25831">MDPWIVGLIAVMVVGLAVIVFGALSDRGRNRRAAAEMLAPPKRVIPQFRPDAPAPHYLSELQARRPPADAPPTALTLSQRQKITQQLDATSTTRIGAGYASPAFVTDSAASWSVLDRPRVLICSDRVDSIRELLPVLEKLILSRTPLVVCAPSMSEEVLKTLEVNVIRRTMPLLAVVSEDAAVLRPVAGATGGVPVSHTDLQASFVPPDMLGSCERWVSSASTSFIITAPSASDTDDISSAE</sequence>
<accession>A0ABS2RK16</accession>
<dbReference type="Proteomes" id="UP000704762">
    <property type="component" value="Unassembled WGS sequence"/>
</dbReference>
<keyword evidence="2" id="KW-0143">Chaperone</keyword>
<evidence type="ECO:0000256" key="1">
    <source>
        <dbReference type="ARBA" id="ARBA00006607"/>
    </source>
</evidence>
<evidence type="ECO:0000256" key="3">
    <source>
        <dbReference type="SAM" id="Phobius"/>
    </source>
</evidence>
<dbReference type="InterPro" id="IPR001844">
    <property type="entry name" value="Cpn60/GroEL"/>
</dbReference>
<name>A0ABS2RK16_9ACTN</name>
<keyword evidence="3" id="KW-0812">Transmembrane</keyword>
<reference evidence="4 5" key="1">
    <citation type="submission" date="2021-01" db="EMBL/GenBank/DDBJ databases">
        <title>Sequencing the genomes of 1000 actinobacteria strains.</title>
        <authorList>
            <person name="Klenk H.-P."/>
        </authorList>
    </citation>
    <scope>NUCLEOTIDE SEQUENCE [LARGE SCALE GENOMIC DNA]</scope>
    <source>
        <strain evidence="4 5">DSM 18662</strain>
    </source>
</reference>
<dbReference type="PANTHER" id="PTHR45633">
    <property type="entry name" value="60 KDA HEAT SHOCK PROTEIN, MITOCHONDRIAL"/>
    <property type="match status" value="1"/>
</dbReference>
<gene>
    <name evidence="4" type="ORF">JOE57_002267</name>
</gene>
<keyword evidence="3" id="KW-1133">Transmembrane helix</keyword>
<dbReference type="RefSeq" id="WP_204918042.1">
    <property type="nucleotide sequence ID" value="NZ_BAAAQP010000001.1"/>
</dbReference>
<proteinExistence type="inferred from homology"/>
<keyword evidence="3" id="KW-0472">Membrane</keyword>
<keyword evidence="5" id="KW-1185">Reference proteome</keyword>
<evidence type="ECO:0000313" key="4">
    <source>
        <dbReference type="EMBL" id="MBM7799346.1"/>
    </source>
</evidence>
<dbReference type="EMBL" id="JAFBCF010000001">
    <property type="protein sequence ID" value="MBM7799346.1"/>
    <property type="molecule type" value="Genomic_DNA"/>
</dbReference>
<evidence type="ECO:0000256" key="2">
    <source>
        <dbReference type="ARBA" id="ARBA00023186"/>
    </source>
</evidence>
<comment type="caution">
    <text evidence="4">The sequence shown here is derived from an EMBL/GenBank/DDBJ whole genome shotgun (WGS) entry which is preliminary data.</text>
</comment>
<comment type="similarity">
    <text evidence="1">Belongs to the chaperonin (HSP60) family.</text>
</comment>
<feature type="transmembrane region" description="Helical" evidence="3">
    <location>
        <begin position="6"/>
        <end position="24"/>
    </location>
</feature>
<dbReference type="SUPFAM" id="SSF52029">
    <property type="entry name" value="GroEL apical domain-like"/>
    <property type="match status" value="1"/>
</dbReference>
<dbReference type="Gene3D" id="3.50.7.10">
    <property type="entry name" value="GroEL"/>
    <property type="match status" value="1"/>
</dbReference>
<organism evidence="4 5">
    <name type="scientific">Microlunatus panaciterrae</name>
    <dbReference type="NCBI Taxonomy" id="400768"/>
    <lineage>
        <taxon>Bacteria</taxon>
        <taxon>Bacillati</taxon>
        <taxon>Actinomycetota</taxon>
        <taxon>Actinomycetes</taxon>
        <taxon>Propionibacteriales</taxon>
        <taxon>Propionibacteriaceae</taxon>
        <taxon>Microlunatus</taxon>
    </lineage>
</organism>
<evidence type="ECO:0000313" key="5">
    <source>
        <dbReference type="Proteomes" id="UP000704762"/>
    </source>
</evidence>
<protein>
    <submittedName>
        <fullName evidence="4">Uncharacterized protein</fullName>
    </submittedName>
</protein>